<evidence type="ECO:0000313" key="1">
    <source>
        <dbReference type="EMBL" id="KHJ76539.1"/>
    </source>
</evidence>
<gene>
    <name evidence="1" type="ORF">OESDEN_23841</name>
</gene>
<proteinExistence type="predicted"/>
<feature type="non-terminal residue" evidence="1">
    <location>
        <position position="119"/>
    </location>
</feature>
<protein>
    <submittedName>
        <fullName evidence="1">Uncharacterized protein</fullName>
    </submittedName>
</protein>
<keyword evidence="2" id="KW-1185">Reference proteome</keyword>
<reference evidence="1 2" key="1">
    <citation type="submission" date="2014-03" db="EMBL/GenBank/DDBJ databases">
        <title>Draft genome of the hookworm Oesophagostomum dentatum.</title>
        <authorList>
            <person name="Mitreva M."/>
        </authorList>
    </citation>
    <scope>NUCLEOTIDE SEQUENCE [LARGE SCALE GENOMIC DNA]</scope>
    <source>
        <strain evidence="1 2">OD-Hann</strain>
    </source>
</reference>
<dbReference type="AlphaFoldDB" id="A0A0B1RV37"/>
<sequence length="119" mass="13252">MLRSLGVLNFGKNILRQGLVPRPTWPASSLSSSIRLASSDKVELTYYSNLDMKNLVKVAHSRELQGGADDPCCDPNNPRELTYQQVSIAQHRLKDTGSFKERGGRFALMNLTDEEKKSG</sequence>
<name>A0A0B1RV37_OESDE</name>
<evidence type="ECO:0000313" key="2">
    <source>
        <dbReference type="Proteomes" id="UP000053660"/>
    </source>
</evidence>
<organism evidence="1 2">
    <name type="scientific">Oesophagostomum dentatum</name>
    <name type="common">Nodular worm</name>
    <dbReference type="NCBI Taxonomy" id="61180"/>
    <lineage>
        <taxon>Eukaryota</taxon>
        <taxon>Metazoa</taxon>
        <taxon>Ecdysozoa</taxon>
        <taxon>Nematoda</taxon>
        <taxon>Chromadorea</taxon>
        <taxon>Rhabditida</taxon>
        <taxon>Rhabditina</taxon>
        <taxon>Rhabditomorpha</taxon>
        <taxon>Strongyloidea</taxon>
        <taxon>Strongylidae</taxon>
        <taxon>Oesophagostomum</taxon>
    </lineage>
</organism>
<dbReference type="EMBL" id="KN611655">
    <property type="protein sequence ID" value="KHJ76539.1"/>
    <property type="molecule type" value="Genomic_DNA"/>
</dbReference>
<dbReference type="Proteomes" id="UP000053660">
    <property type="component" value="Unassembled WGS sequence"/>
</dbReference>
<accession>A0A0B1RV37</accession>